<keyword evidence="4 7" id="KW-0812">Transmembrane</keyword>
<keyword evidence="6 7" id="KW-0472">Membrane</keyword>
<evidence type="ECO:0000256" key="4">
    <source>
        <dbReference type="ARBA" id="ARBA00022692"/>
    </source>
</evidence>
<sequence length="419" mass="41688">MAERTEGSGGVSAGRVIAVASLSSAIVTAGIQGIAPALPAIQDRFDLSSAEVALVTSVYLLPSVLSALIGGILADRVGTRPVIAGSLLLFGLGGGLLLLDVSFWTLLAIRFVQGAAFGAVLSLTVGIIGDVAPSGAAAARGQSRRIIAMAIAEAVLPIAAGLLLAWGLGWSSPFALQLVALPLAVLAWRVLPPLRRSGPAAGSDGDGAPSRSGGMRAVLKAPAVVGVQVLAAMRFVFKFPVITYYPLLATGQLGLSPATVGLVMGASAAIAAVSAALTEKLAGRWTSAQLIGGSLVVAALAVGGMAVGEWVALAIAAMLVFGAQDGVYGVAHNVLVTELAPPGLRSTYVGLTGMVRNVGKFAAPALFGAATLVLSLTQTFLVLGAAGLASVAVARRVAAVQSRLGPPPPPPSSPSPPSS</sequence>
<protein>
    <submittedName>
        <fullName evidence="9">Predicted arabinose efflux permease, MFS family</fullName>
    </submittedName>
</protein>
<feature type="transmembrane region" description="Helical" evidence="7">
    <location>
        <begin position="12"/>
        <end position="32"/>
    </location>
</feature>
<accession>A0A1H2L0E7</accession>
<keyword evidence="2" id="KW-0813">Transport</keyword>
<dbReference type="OrthoDB" id="5178123at2"/>
<dbReference type="InterPro" id="IPR050171">
    <property type="entry name" value="MFS_Transporters"/>
</dbReference>
<feature type="transmembrane region" description="Helical" evidence="7">
    <location>
        <begin position="257"/>
        <end position="278"/>
    </location>
</feature>
<comment type="subcellular location">
    <subcellularLocation>
        <location evidence="1">Cell membrane</location>
        <topology evidence="1">Multi-pass membrane protein</topology>
    </subcellularLocation>
</comment>
<feature type="transmembrane region" description="Helical" evidence="7">
    <location>
        <begin position="115"/>
        <end position="139"/>
    </location>
</feature>
<organism evidence="9 10">
    <name type="scientific">Jiangella alkaliphila</name>
    <dbReference type="NCBI Taxonomy" id="419479"/>
    <lineage>
        <taxon>Bacteria</taxon>
        <taxon>Bacillati</taxon>
        <taxon>Actinomycetota</taxon>
        <taxon>Actinomycetes</taxon>
        <taxon>Jiangellales</taxon>
        <taxon>Jiangellaceae</taxon>
        <taxon>Jiangella</taxon>
    </lineage>
</organism>
<evidence type="ECO:0000259" key="8">
    <source>
        <dbReference type="PROSITE" id="PS50850"/>
    </source>
</evidence>
<dbReference type="GO" id="GO:0005886">
    <property type="term" value="C:plasma membrane"/>
    <property type="evidence" value="ECO:0007669"/>
    <property type="project" value="UniProtKB-SubCell"/>
</dbReference>
<dbReference type="PANTHER" id="PTHR23517:SF3">
    <property type="entry name" value="INTEGRAL MEMBRANE TRANSPORT PROTEIN"/>
    <property type="match status" value="1"/>
</dbReference>
<dbReference type="RefSeq" id="WP_046770043.1">
    <property type="nucleotide sequence ID" value="NZ_LBMC01000018.1"/>
</dbReference>
<evidence type="ECO:0000256" key="2">
    <source>
        <dbReference type="ARBA" id="ARBA00022448"/>
    </source>
</evidence>
<dbReference type="SUPFAM" id="SSF103473">
    <property type="entry name" value="MFS general substrate transporter"/>
    <property type="match status" value="1"/>
</dbReference>
<gene>
    <name evidence="9" type="ORF">SAMN04488563_4660</name>
</gene>
<feature type="domain" description="Major facilitator superfamily (MFS) profile" evidence="8">
    <location>
        <begin position="16"/>
        <end position="402"/>
    </location>
</feature>
<dbReference type="Proteomes" id="UP000182977">
    <property type="component" value="Chromosome I"/>
</dbReference>
<dbReference type="InterPro" id="IPR036259">
    <property type="entry name" value="MFS_trans_sf"/>
</dbReference>
<keyword evidence="5 7" id="KW-1133">Transmembrane helix</keyword>
<keyword evidence="3" id="KW-1003">Cell membrane</keyword>
<evidence type="ECO:0000256" key="1">
    <source>
        <dbReference type="ARBA" id="ARBA00004651"/>
    </source>
</evidence>
<dbReference type="GO" id="GO:0022857">
    <property type="term" value="F:transmembrane transporter activity"/>
    <property type="evidence" value="ECO:0007669"/>
    <property type="project" value="InterPro"/>
</dbReference>
<evidence type="ECO:0000313" key="10">
    <source>
        <dbReference type="Proteomes" id="UP000182977"/>
    </source>
</evidence>
<dbReference type="Gene3D" id="1.20.1250.20">
    <property type="entry name" value="MFS general substrate transporter like domains"/>
    <property type="match status" value="1"/>
</dbReference>
<reference evidence="10" key="1">
    <citation type="submission" date="2016-10" db="EMBL/GenBank/DDBJ databases">
        <authorList>
            <person name="Varghese N."/>
            <person name="Submissions S."/>
        </authorList>
    </citation>
    <scope>NUCLEOTIDE SEQUENCE [LARGE SCALE GENOMIC DNA]</scope>
    <source>
        <strain evidence="10">DSM 45079</strain>
    </source>
</reference>
<dbReference type="PROSITE" id="PS50850">
    <property type="entry name" value="MFS"/>
    <property type="match status" value="1"/>
</dbReference>
<feature type="transmembrane region" description="Helical" evidence="7">
    <location>
        <begin position="290"/>
        <end position="321"/>
    </location>
</feature>
<keyword evidence="10" id="KW-1185">Reference proteome</keyword>
<evidence type="ECO:0000256" key="5">
    <source>
        <dbReference type="ARBA" id="ARBA00022989"/>
    </source>
</evidence>
<dbReference type="Pfam" id="PF07690">
    <property type="entry name" value="MFS_1"/>
    <property type="match status" value="1"/>
</dbReference>
<evidence type="ECO:0000256" key="3">
    <source>
        <dbReference type="ARBA" id="ARBA00022475"/>
    </source>
</evidence>
<evidence type="ECO:0000313" key="9">
    <source>
        <dbReference type="EMBL" id="SDU74026.1"/>
    </source>
</evidence>
<feature type="transmembrane region" description="Helical" evidence="7">
    <location>
        <begin position="86"/>
        <end position="109"/>
    </location>
</feature>
<feature type="transmembrane region" description="Helical" evidence="7">
    <location>
        <begin position="217"/>
        <end position="237"/>
    </location>
</feature>
<dbReference type="PANTHER" id="PTHR23517">
    <property type="entry name" value="RESISTANCE PROTEIN MDTM, PUTATIVE-RELATED-RELATED"/>
    <property type="match status" value="1"/>
</dbReference>
<dbReference type="InterPro" id="IPR011701">
    <property type="entry name" value="MFS"/>
</dbReference>
<evidence type="ECO:0000256" key="7">
    <source>
        <dbReference type="SAM" id="Phobius"/>
    </source>
</evidence>
<name>A0A1H2L0E7_9ACTN</name>
<proteinExistence type="predicted"/>
<evidence type="ECO:0000256" key="6">
    <source>
        <dbReference type="ARBA" id="ARBA00023136"/>
    </source>
</evidence>
<feature type="transmembrane region" description="Helical" evidence="7">
    <location>
        <begin position="361"/>
        <end position="394"/>
    </location>
</feature>
<feature type="transmembrane region" description="Helical" evidence="7">
    <location>
        <begin position="174"/>
        <end position="191"/>
    </location>
</feature>
<dbReference type="InterPro" id="IPR020846">
    <property type="entry name" value="MFS_dom"/>
</dbReference>
<dbReference type="EMBL" id="LT629791">
    <property type="protein sequence ID" value="SDU74026.1"/>
    <property type="molecule type" value="Genomic_DNA"/>
</dbReference>
<feature type="transmembrane region" description="Helical" evidence="7">
    <location>
        <begin position="52"/>
        <end position="74"/>
    </location>
</feature>
<feature type="transmembrane region" description="Helical" evidence="7">
    <location>
        <begin position="146"/>
        <end position="168"/>
    </location>
</feature>
<dbReference type="AlphaFoldDB" id="A0A1H2L0E7"/>